<evidence type="ECO:0000256" key="3">
    <source>
        <dbReference type="ARBA" id="ARBA00022807"/>
    </source>
</evidence>
<dbReference type="Pfam" id="PF03051">
    <property type="entry name" value="Peptidase_C1_2"/>
    <property type="match status" value="1"/>
</dbReference>
<dbReference type="InterPro" id="IPR004134">
    <property type="entry name" value="Peptidase_C1B"/>
</dbReference>
<dbReference type="CDD" id="cd00585">
    <property type="entry name" value="Peptidase_C1B"/>
    <property type="match status" value="1"/>
</dbReference>
<organism evidence="6 7">
    <name type="scientific">Trebonia kvetii</name>
    <dbReference type="NCBI Taxonomy" id="2480626"/>
    <lineage>
        <taxon>Bacteria</taxon>
        <taxon>Bacillati</taxon>
        <taxon>Actinomycetota</taxon>
        <taxon>Actinomycetes</taxon>
        <taxon>Streptosporangiales</taxon>
        <taxon>Treboniaceae</taxon>
        <taxon>Trebonia</taxon>
    </lineage>
</organism>
<dbReference type="PIRSF" id="PIRSF005700">
    <property type="entry name" value="PepC"/>
    <property type="match status" value="1"/>
</dbReference>
<dbReference type="PANTHER" id="PTHR10363:SF2">
    <property type="entry name" value="BLEOMYCIN HYDROLASE"/>
    <property type="match status" value="1"/>
</dbReference>
<dbReference type="Gene3D" id="3.90.70.10">
    <property type="entry name" value="Cysteine proteinases"/>
    <property type="match status" value="1"/>
</dbReference>
<dbReference type="GO" id="GO:0043418">
    <property type="term" value="P:homocysteine catabolic process"/>
    <property type="evidence" value="ECO:0007669"/>
    <property type="project" value="TreeGrafter"/>
</dbReference>
<dbReference type="GO" id="GO:0006508">
    <property type="term" value="P:proteolysis"/>
    <property type="evidence" value="ECO:0007669"/>
    <property type="project" value="UniProtKB-KW"/>
</dbReference>
<dbReference type="InterPro" id="IPR038765">
    <property type="entry name" value="Papain-like_cys_pep_sf"/>
</dbReference>
<feature type="active site" evidence="5">
    <location>
        <position position="362"/>
    </location>
</feature>
<keyword evidence="4 6" id="KW-0031">Aminopeptidase</keyword>
<dbReference type="PANTHER" id="PTHR10363">
    <property type="entry name" value="BLEOMYCIN HYDROLASE"/>
    <property type="match status" value="1"/>
</dbReference>
<feature type="active site" evidence="5">
    <location>
        <position position="70"/>
    </location>
</feature>
<dbReference type="AlphaFoldDB" id="A0A6P2C2M1"/>
<evidence type="ECO:0000256" key="2">
    <source>
        <dbReference type="ARBA" id="ARBA00022801"/>
    </source>
</evidence>
<comment type="caution">
    <text evidence="6">The sequence shown here is derived from an EMBL/GenBank/DDBJ whole genome shotgun (WGS) entry which is preliminary data.</text>
</comment>
<keyword evidence="1 4" id="KW-0645">Protease</keyword>
<dbReference type="GO" id="GO:0070005">
    <property type="term" value="F:cysteine-type aminopeptidase activity"/>
    <property type="evidence" value="ECO:0007669"/>
    <property type="project" value="InterPro"/>
</dbReference>
<evidence type="ECO:0000313" key="7">
    <source>
        <dbReference type="Proteomes" id="UP000460272"/>
    </source>
</evidence>
<keyword evidence="7" id="KW-1185">Reference proteome</keyword>
<keyword evidence="2 4" id="KW-0378">Hydrolase</keyword>
<dbReference type="Proteomes" id="UP000460272">
    <property type="component" value="Unassembled WGS sequence"/>
</dbReference>
<dbReference type="RefSeq" id="WP_145853330.1">
    <property type="nucleotide sequence ID" value="NZ_RPFW01000002.1"/>
</dbReference>
<comment type="similarity">
    <text evidence="4">Belongs to the peptidase C1 family.</text>
</comment>
<dbReference type="EMBL" id="RPFW01000002">
    <property type="protein sequence ID" value="TVZ05629.1"/>
    <property type="molecule type" value="Genomic_DNA"/>
</dbReference>
<name>A0A6P2C2M1_9ACTN</name>
<sequence>MDGTLATADLERLRKEFSANPTYRLAQNAVTRVTIDDVAINREIVSSIDHSMSTTLDDWKVTNQERSGRCWLFAGLNLLRAGVMRKTGLKDFEFSQNYAMFWDKLERANYFLEAIIETADRDADDRTVAFLLESVAGDGGQWNMFAALVAKHGLVPKGYMPETQSSSDTGRMNSVLRYQLRQGARTVREAMAEGPECARAAKAEIMRVVYRVLCIHLGTPPERFDWQWTDKDKKFHRDGVLTPQEFAAKYVELPVSDYVCLVNDPRPSSPLGRTFTVEYLGNVIGGPPVTYLNVATQVIKDVAVAALQGGEPVWFGCDVGKMMSNEYGYWDTGLYDLPAVYDAAFDLDKAARLTFHESAMTHAMLFTGVDVLDGAPRRWRVENSWGADRGKDGFYTMNDPWFDQYVFEIAARRSALPAELQGALDAEPIVLPAWDPMGALAR</sequence>
<protein>
    <recommendedName>
        <fullName evidence="4">Aminopeptidase</fullName>
    </recommendedName>
</protein>
<evidence type="ECO:0000256" key="4">
    <source>
        <dbReference type="PIRNR" id="PIRNR005700"/>
    </source>
</evidence>
<evidence type="ECO:0000256" key="1">
    <source>
        <dbReference type="ARBA" id="ARBA00022670"/>
    </source>
</evidence>
<reference evidence="6 7" key="1">
    <citation type="submission" date="2018-11" db="EMBL/GenBank/DDBJ databases">
        <title>Trebonia kvetii gen.nov., sp.nov., a novel acidophilic actinobacterium, and proposal of the new actinobacterial family Treboniaceae fam. nov.</title>
        <authorList>
            <person name="Rapoport D."/>
            <person name="Sagova-Mareckova M."/>
            <person name="Sedlacek I."/>
            <person name="Provaznik J."/>
            <person name="Kralova S."/>
            <person name="Pavlinic D."/>
            <person name="Benes V."/>
            <person name="Kopecky J."/>
        </authorList>
    </citation>
    <scope>NUCLEOTIDE SEQUENCE [LARGE SCALE GENOMIC DNA]</scope>
    <source>
        <strain evidence="6 7">15Tr583</strain>
    </source>
</reference>
<keyword evidence="3 4" id="KW-0788">Thiol protease</keyword>
<dbReference type="GO" id="GO:0009636">
    <property type="term" value="P:response to toxic substance"/>
    <property type="evidence" value="ECO:0007669"/>
    <property type="project" value="TreeGrafter"/>
</dbReference>
<feature type="active site" evidence="5">
    <location>
        <position position="383"/>
    </location>
</feature>
<proteinExistence type="inferred from homology"/>
<dbReference type="SUPFAM" id="SSF54001">
    <property type="entry name" value="Cysteine proteinases"/>
    <property type="match status" value="1"/>
</dbReference>
<dbReference type="InterPro" id="IPR000169">
    <property type="entry name" value="Pept_cys_AS"/>
</dbReference>
<evidence type="ECO:0000313" key="6">
    <source>
        <dbReference type="EMBL" id="TVZ05629.1"/>
    </source>
</evidence>
<accession>A0A6P2C2M1</accession>
<dbReference type="GO" id="GO:0005737">
    <property type="term" value="C:cytoplasm"/>
    <property type="evidence" value="ECO:0007669"/>
    <property type="project" value="TreeGrafter"/>
</dbReference>
<dbReference type="PROSITE" id="PS00139">
    <property type="entry name" value="THIOL_PROTEASE_CYS"/>
    <property type="match status" value="1"/>
</dbReference>
<gene>
    <name evidence="6" type="ORF">EAS64_14070</name>
</gene>
<dbReference type="OrthoDB" id="1111399at2"/>
<evidence type="ECO:0000256" key="5">
    <source>
        <dbReference type="PIRSR" id="PIRSR005700-1"/>
    </source>
</evidence>